<feature type="non-terminal residue" evidence="2">
    <location>
        <position position="86"/>
    </location>
</feature>
<feature type="compositionally biased region" description="Basic and acidic residues" evidence="1">
    <location>
        <begin position="25"/>
        <end position="36"/>
    </location>
</feature>
<dbReference type="EMBL" id="CADCUY010000148">
    <property type="protein sequence ID" value="CAA9397273.1"/>
    <property type="molecule type" value="Genomic_DNA"/>
</dbReference>
<reference evidence="2" key="1">
    <citation type="submission" date="2020-02" db="EMBL/GenBank/DDBJ databases">
        <authorList>
            <person name="Meier V. D."/>
        </authorList>
    </citation>
    <scope>NUCLEOTIDE SEQUENCE</scope>
    <source>
        <strain evidence="2">AVDCRST_MAG35</strain>
    </source>
</reference>
<feature type="compositionally biased region" description="Basic residues" evidence="1">
    <location>
        <begin position="59"/>
        <end position="68"/>
    </location>
</feature>
<evidence type="ECO:0000256" key="1">
    <source>
        <dbReference type="SAM" id="MobiDB-lite"/>
    </source>
</evidence>
<organism evidence="2">
    <name type="scientific">uncultured Quadrisphaera sp</name>
    <dbReference type="NCBI Taxonomy" id="904978"/>
    <lineage>
        <taxon>Bacteria</taxon>
        <taxon>Bacillati</taxon>
        <taxon>Actinomycetota</taxon>
        <taxon>Actinomycetes</taxon>
        <taxon>Kineosporiales</taxon>
        <taxon>Kineosporiaceae</taxon>
        <taxon>Quadrisphaera</taxon>
        <taxon>environmental samples</taxon>
    </lineage>
</organism>
<gene>
    <name evidence="2" type="ORF">AVDCRST_MAG35-709</name>
</gene>
<sequence>GHPASAPAVDPVLAGRAGPSLLARRPADGDHRVEHLRQHRPRRRRARHRHPRGPLGRPAPRHQRPHRDRPRDGRRPRPHPPRGHPL</sequence>
<feature type="non-terminal residue" evidence="2">
    <location>
        <position position="1"/>
    </location>
</feature>
<feature type="compositionally biased region" description="Basic residues" evidence="1">
    <location>
        <begin position="76"/>
        <end position="86"/>
    </location>
</feature>
<name>A0A6J4NWG3_9ACTN</name>
<protein>
    <submittedName>
        <fullName evidence="2">Uncharacterized protein</fullName>
    </submittedName>
</protein>
<dbReference type="AlphaFoldDB" id="A0A6J4NWG3"/>
<feature type="region of interest" description="Disordered" evidence="1">
    <location>
        <begin position="1"/>
        <end position="86"/>
    </location>
</feature>
<accession>A0A6J4NWG3</accession>
<evidence type="ECO:0000313" key="2">
    <source>
        <dbReference type="EMBL" id="CAA9397273.1"/>
    </source>
</evidence>
<proteinExistence type="predicted"/>
<feature type="compositionally biased region" description="Basic residues" evidence="1">
    <location>
        <begin position="37"/>
        <end position="52"/>
    </location>
</feature>